<evidence type="ECO:0000256" key="4">
    <source>
        <dbReference type="ARBA" id="ARBA00004853"/>
    </source>
</evidence>
<dbReference type="InterPro" id="IPR036144">
    <property type="entry name" value="RibA-like_sf"/>
</dbReference>
<dbReference type="Proteomes" id="UP000002420">
    <property type="component" value="Chromosome"/>
</dbReference>
<keyword evidence="11 20" id="KW-0378">Hydrolase</keyword>
<keyword evidence="12 20" id="KW-0862">Zinc</keyword>
<dbReference type="Pfam" id="PF00926">
    <property type="entry name" value="DHBP_synthase"/>
    <property type="match status" value="1"/>
</dbReference>
<dbReference type="InterPro" id="IPR000422">
    <property type="entry name" value="DHBP_synthase_RibB"/>
</dbReference>
<evidence type="ECO:0000256" key="5">
    <source>
        <dbReference type="ARBA" id="ARBA00004904"/>
    </source>
</evidence>
<evidence type="ECO:0000256" key="6">
    <source>
        <dbReference type="ARBA" id="ARBA00005520"/>
    </source>
</evidence>
<feature type="binding site" evidence="20">
    <location>
        <position position="28"/>
    </location>
    <ligand>
        <name>Mg(2+)</name>
        <dbReference type="ChEBI" id="CHEBI:18420"/>
        <label>1</label>
    </ligand>
</feature>
<comment type="similarity">
    <text evidence="6 20">In the N-terminal section; belongs to the DHBP synthase family.</text>
</comment>
<evidence type="ECO:0000256" key="16">
    <source>
        <dbReference type="ARBA" id="ARBA00023239"/>
    </source>
</evidence>
<evidence type="ECO:0000256" key="13">
    <source>
        <dbReference type="ARBA" id="ARBA00022842"/>
    </source>
</evidence>
<comment type="cofactor">
    <cofactor evidence="20">
        <name>Zn(2+)</name>
        <dbReference type="ChEBI" id="CHEBI:29105"/>
    </cofactor>
    <text evidence="20">Binds 1 zinc ion per subunit.</text>
</comment>
<dbReference type="PIRSF" id="PIRSF001259">
    <property type="entry name" value="RibA"/>
    <property type="match status" value="1"/>
</dbReference>
<evidence type="ECO:0000256" key="7">
    <source>
        <dbReference type="ARBA" id="ARBA00008976"/>
    </source>
</evidence>
<evidence type="ECO:0000256" key="18">
    <source>
        <dbReference type="ARBA" id="ARBA00043932"/>
    </source>
</evidence>
<dbReference type="EC" id="3.5.4.25" evidence="20"/>
<feature type="site" description="Essential for DHBP synthase activity" evidence="20">
    <location>
        <position position="164"/>
    </location>
</feature>
<feature type="region of interest" description="DHBP synthase" evidence="20">
    <location>
        <begin position="1"/>
        <end position="201"/>
    </location>
</feature>
<comment type="caution">
    <text evidence="20">Lacks conserved residue(s) required for the propagation of feature annotation.</text>
</comment>
<feature type="binding site" evidence="20">
    <location>
        <position position="274"/>
    </location>
    <ligand>
        <name>GTP</name>
        <dbReference type="ChEBI" id="CHEBI:37565"/>
    </ligand>
</feature>
<reference evidence="22 23" key="1">
    <citation type="submission" date="2008-05" db="EMBL/GenBank/DDBJ databases">
        <title>Complete sequence of chromosome of Geobacter lovleyi SZ.</title>
        <authorList>
            <consortium name="US DOE Joint Genome Institute"/>
            <person name="Lucas S."/>
            <person name="Copeland A."/>
            <person name="Lapidus A."/>
            <person name="Glavina del Rio T."/>
            <person name="Dalin E."/>
            <person name="Tice H."/>
            <person name="Bruce D."/>
            <person name="Goodwin L."/>
            <person name="Pitluck S."/>
            <person name="Chertkov O."/>
            <person name="Meincke L."/>
            <person name="Brettin T."/>
            <person name="Detter J.C."/>
            <person name="Han C."/>
            <person name="Tapia R."/>
            <person name="Kuske C.R."/>
            <person name="Schmutz J."/>
            <person name="Larimer F."/>
            <person name="Land M."/>
            <person name="Hauser L."/>
            <person name="Kyrpides N."/>
            <person name="Mikhailova N."/>
            <person name="Sung Y."/>
            <person name="Fletcher K.E."/>
            <person name="Ritalahti K.M."/>
            <person name="Loeffler F.E."/>
            <person name="Richardson P."/>
        </authorList>
    </citation>
    <scope>NUCLEOTIDE SEQUENCE [LARGE SCALE GENOMIC DNA]</scope>
    <source>
        <strain evidence="23">ATCC BAA-1151 / DSM 17278 / SZ</strain>
    </source>
</reference>
<comment type="function">
    <text evidence="3 20">Catalyzes the conversion of D-ribulose 5-phosphate to formate and 3,4-dihydroxy-2-butanone 4-phosphate.</text>
</comment>
<feature type="binding site" evidence="20">
    <location>
        <position position="318"/>
    </location>
    <ligand>
        <name>GTP</name>
        <dbReference type="ChEBI" id="CHEBI:37565"/>
    </ligand>
</feature>
<dbReference type="NCBIfam" id="NF006803">
    <property type="entry name" value="PRK09311.1"/>
    <property type="match status" value="1"/>
</dbReference>
<dbReference type="GO" id="GO:0009231">
    <property type="term" value="P:riboflavin biosynthetic process"/>
    <property type="evidence" value="ECO:0007669"/>
    <property type="project" value="UniProtKB-UniRule"/>
</dbReference>
<feature type="binding site" evidence="20">
    <location>
        <begin position="253"/>
        <end position="257"/>
    </location>
    <ligand>
        <name>GTP</name>
        <dbReference type="ChEBI" id="CHEBI:37565"/>
    </ligand>
</feature>
<feature type="binding site" evidence="20">
    <location>
        <position position="258"/>
    </location>
    <ligand>
        <name>Zn(2+)</name>
        <dbReference type="ChEBI" id="CHEBI:29105"/>
        <note>catalytic</note>
    </ligand>
</feature>
<keyword evidence="9 20" id="KW-0479">Metal-binding</keyword>
<evidence type="ECO:0000256" key="11">
    <source>
        <dbReference type="ARBA" id="ARBA00022801"/>
    </source>
</evidence>
<dbReference type="GO" id="GO:0008270">
    <property type="term" value="F:zinc ion binding"/>
    <property type="evidence" value="ECO:0007669"/>
    <property type="project" value="UniProtKB-UniRule"/>
</dbReference>
<dbReference type="GO" id="GO:0008686">
    <property type="term" value="F:3,4-dihydroxy-2-butanone-4-phosphate synthase activity"/>
    <property type="evidence" value="ECO:0007669"/>
    <property type="project" value="UniProtKB-UniRule"/>
</dbReference>
<feature type="binding site" evidence="20">
    <location>
        <position position="353"/>
    </location>
    <ligand>
        <name>GTP</name>
        <dbReference type="ChEBI" id="CHEBI:37565"/>
    </ligand>
</feature>
<evidence type="ECO:0000256" key="14">
    <source>
        <dbReference type="ARBA" id="ARBA00023134"/>
    </source>
</evidence>
<organism evidence="22 23">
    <name type="scientific">Trichlorobacter lovleyi (strain ATCC BAA-1151 / DSM 17278 / SZ)</name>
    <name type="common">Geobacter lovleyi</name>
    <dbReference type="NCBI Taxonomy" id="398767"/>
    <lineage>
        <taxon>Bacteria</taxon>
        <taxon>Pseudomonadati</taxon>
        <taxon>Thermodesulfobacteriota</taxon>
        <taxon>Desulfuromonadia</taxon>
        <taxon>Geobacterales</taxon>
        <taxon>Geobacteraceae</taxon>
        <taxon>Trichlorobacter</taxon>
    </lineage>
</organism>
<feature type="binding site" evidence="20">
    <location>
        <position position="164"/>
    </location>
    <ligand>
        <name>D-ribulose 5-phosphate</name>
        <dbReference type="ChEBI" id="CHEBI:58121"/>
    </ligand>
</feature>
<evidence type="ECO:0000256" key="19">
    <source>
        <dbReference type="ARBA" id="ARBA00049295"/>
    </source>
</evidence>
<dbReference type="InterPro" id="IPR000926">
    <property type="entry name" value="RibA"/>
</dbReference>
<dbReference type="GO" id="GO:0000287">
    <property type="term" value="F:magnesium ion binding"/>
    <property type="evidence" value="ECO:0007669"/>
    <property type="project" value="UniProtKB-UniRule"/>
</dbReference>
<dbReference type="AlphaFoldDB" id="B3EB73"/>
<accession>B3EB73</accession>
<feature type="binding site" evidence="20">
    <location>
        <position position="28"/>
    </location>
    <ligand>
        <name>Mg(2+)</name>
        <dbReference type="ChEBI" id="CHEBI:18420"/>
        <label>2</label>
    </ligand>
</feature>
<dbReference type="NCBIfam" id="TIGR00505">
    <property type="entry name" value="ribA"/>
    <property type="match status" value="1"/>
</dbReference>
<dbReference type="UniPathway" id="UPA00275">
    <property type="reaction ID" value="UER00399"/>
</dbReference>
<comment type="cofactor">
    <cofactor evidence="20">
        <name>Mg(2+)</name>
        <dbReference type="ChEBI" id="CHEBI:18420"/>
    </cofactor>
    <cofactor evidence="20">
        <name>Mn(2+)</name>
        <dbReference type="ChEBI" id="CHEBI:29035"/>
    </cofactor>
    <text evidence="20">Binds 2 divalent metal cations per subunit. Magnesium or manganese.</text>
</comment>
<comment type="catalytic activity">
    <reaction evidence="19 20">
        <text>GTP + 4 H2O = 2,5-diamino-6-hydroxy-4-(5-phosphoribosylamino)-pyrimidine + formate + 2 phosphate + 3 H(+)</text>
        <dbReference type="Rhea" id="RHEA:23704"/>
        <dbReference type="ChEBI" id="CHEBI:15377"/>
        <dbReference type="ChEBI" id="CHEBI:15378"/>
        <dbReference type="ChEBI" id="CHEBI:15740"/>
        <dbReference type="ChEBI" id="CHEBI:37565"/>
        <dbReference type="ChEBI" id="CHEBI:43474"/>
        <dbReference type="ChEBI" id="CHEBI:58614"/>
        <dbReference type="EC" id="3.5.4.25"/>
    </reaction>
</comment>
<dbReference type="FunFam" id="3.90.870.10:FF:000001">
    <property type="entry name" value="Riboflavin biosynthesis protein RibBA"/>
    <property type="match status" value="1"/>
</dbReference>
<sequence length="401" mass="43691">MGVCTIEEAIEDIRQGKMVILVDDEDRENEGDLTMAAEMATPEAINFMAKYGRGLICLTLTPQKCDALGLKPMVRDNTSPFETAFTVSIEAKRGVTTGISAADRSHTILTAVAPNASAADLVSPGHIFPLRAKPGGVLVRTGQTEGSVDLARLAGLTPAGVICEIMNDDGSMSRMPELRKFAKQHGLKICTVADLVAYRLKHEQLVRPVADAKLPSRYGGDWRVVAFENDVDKLDHIALIKGDLSGDQPVLVRVHSECLTGDVMGSQRCDCGDQLHKAMEAIDKEGRGVILYMRQEGRGIGLINKLKAYELQDQGMDTVEANQQLGFKADMRDYGVGAQILLALGIRKIRILTNNPRKLVGLQGYGIQIVDRVSIEANPTCSNKGYLRTKRDKLGHLLEKV</sequence>
<dbReference type="GO" id="GO:0005829">
    <property type="term" value="C:cytosol"/>
    <property type="evidence" value="ECO:0007669"/>
    <property type="project" value="TreeGrafter"/>
</dbReference>
<feature type="active site" description="Nucleophile; for GTP cyclohydrolase activity" evidence="20">
    <location>
        <position position="332"/>
    </location>
</feature>
<dbReference type="Pfam" id="PF00925">
    <property type="entry name" value="GTP_cyclohydro2"/>
    <property type="match status" value="1"/>
</dbReference>
<feature type="binding site" evidence="20">
    <location>
        <position position="271"/>
    </location>
    <ligand>
        <name>Zn(2+)</name>
        <dbReference type="ChEBI" id="CHEBI:29105"/>
        <note>catalytic</note>
    </ligand>
</feature>
<feature type="site" description="Essential for DHBP synthase activity" evidence="20">
    <location>
        <position position="126"/>
    </location>
</feature>
<dbReference type="OrthoDB" id="9793111at2"/>
<dbReference type="NCBIfam" id="NF001591">
    <property type="entry name" value="PRK00393.1"/>
    <property type="match status" value="1"/>
</dbReference>
<evidence type="ECO:0000256" key="3">
    <source>
        <dbReference type="ARBA" id="ARBA00002284"/>
    </source>
</evidence>
<dbReference type="KEGG" id="glo:Glov_1751"/>
<dbReference type="GO" id="GO:0005525">
    <property type="term" value="F:GTP binding"/>
    <property type="evidence" value="ECO:0007669"/>
    <property type="project" value="UniProtKB-KW"/>
</dbReference>
<evidence type="ECO:0000256" key="8">
    <source>
        <dbReference type="ARBA" id="ARBA00022619"/>
    </source>
</evidence>
<evidence type="ECO:0000256" key="1">
    <source>
        <dbReference type="ARBA" id="ARBA00000141"/>
    </source>
</evidence>
<evidence type="ECO:0000256" key="20">
    <source>
        <dbReference type="HAMAP-Rule" id="MF_01283"/>
    </source>
</evidence>
<dbReference type="FunFam" id="3.40.50.10990:FF:000001">
    <property type="entry name" value="Riboflavin biosynthesis protein RibBA"/>
    <property type="match status" value="1"/>
</dbReference>
<gene>
    <name evidence="20" type="primary">ribBA</name>
    <name evidence="22" type="ordered locus">Glov_1751</name>
</gene>
<dbReference type="eggNOG" id="COG0807">
    <property type="taxonomic scope" value="Bacteria"/>
</dbReference>
<dbReference type="CDD" id="cd00641">
    <property type="entry name" value="GTP_cyclohydro2"/>
    <property type="match status" value="1"/>
</dbReference>
<feature type="binding site" evidence="20">
    <location>
        <position position="358"/>
    </location>
    <ligand>
        <name>GTP</name>
        <dbReference type="ChEBI" id="CHEBI:37565"/>
    </ligand>
</feature>
<keyword evidence="16 20" id="KW-0456">Lyase</keyword>
<evidence type="ECO:0000256" key="2">
    <source>
        <dbReference type="ARBA" id="ARBA00001936"/>
    </source>
</evidence>
<comment type="cofactor">
    <cofactor evidence="2">
        <name>Mn(2+)</name>
        <dbReference type="ChEBI" id="CHEBI:29035"/>
    </cofactor>
</comment>
<dbReference type="InterPro" id="IPR017945">
    <property type="entry name" value="DHBP_synth_RibB-like_a/b_dom"/>
</dbReference>
<dbReference type="PANTHER" id="PTHR21327">
    <property type="entry name" value="GTP CYCLOHYDROLASE II-RELATED"/>
    <property type="match status" value="1"/>
</dbReference>
<comment type="similarity">
    <text evidence="7 20">In the C-terminal section; belongs to the GTP cyclohydrolase II family.</text>
</comment>
<dbReference type="InterPro" id="IPR016299">
    <property type="entry name" value="Riboflavin_synth_RibBA"/>
</dbReference>
<comment type="pathway">
    <text evidence="5 20">Cofactor biosynthesis; riboflavin biosynthesis; 2-hydroxy-3-oxobutyl phosphate from D-ribulose 5-phosphate: step 1/1.</text>
</comment>
<dbReference type="GO" id="GO:0030145">
    <property type="term" value="F:manganese ion binding"/>
    <property type="evidence" value="ECO:0007669"/>
    <property type="project" value="UniProtKB-UniRule"/>
</dbReference>
<evidence type="ECO:0000256" key="17">
    <source>
        <dbReference type="ARBA" id="ARBA00023268"/>
    </source>
</evidence>
<dbReference type="GO" id="GO:0003935">
    <property type="term" value="F:GTP cyclohydrolase II activity"/>
    <property type="evidence" value="ECO:0007669"/>
    <property type="project" value="UniProtKB-UniRule"/>
</dbReference>
<dbReference type="HAMAP" id="MF_00179">
    <property type="entry name" value="RibA"/>
    <property type="match status" value="1"/>
</dbReference>
<dbReference type="Gene3D" id="3.90.870.10">
    <property type="entry name" value="DHBP synthase"/>
    <property type="match status" value="1"/>
</dbReference>
<evidence type="ECO:0000256" key="15">
    <source>
        <dbReference type="ARBA" id="ARBA00023211"/>
    </source>
</evidence>
<evidence type="ECO:0000259" key="21">
    <source>
        <dbReference type="Pfam" id="PF00925"/>
    </source>
</evidence>
<name>B3EB73_TRIL1</name>
<protein>
    <recommendedName>
        <fullName evidence="20">Riboflavin biosynthesis protein RibBA</fullName>
    </recommendedName>
    <domain>
        <recommendedName>
            <fullName evidence="20">3,4-dihydroxy-2-butanone 4-phosphate synthase</fullName>
            <shortName evidence="20">DHBP synthase</shortName>
            <ecNumber evidence="20">4.1.99.12</ecNumber>
        </recommendedName>
    </domain>
    <domain>
        <recommendedName>
            <fullName evidence="20">GTP cyclohydrolase-2</fullName>
            <ecNumber evidence="20">3.5.4.25</ecNumber>
        </recommendedName>
        <alternativeName>
            <fullName evidence="20">GTP cyclohydrolase II</fullName>
        </alternativeName>
    </domain>
</protein>
<comment type="catalytic activity">
    <reaction evidence="1 20">
        <text>D-ribulose 5-phosphate = (2S)-2-hydroxy-3-oxobutyl phosphate + formate + H(+)</text>
        <dbReference type="Rhea" id="RHEA:18457"/>
        <dbReference type="ChEBI" id="CHEBI:15378"/>
        <dbReference type="ChEBI" id="CHEBI:15740"/>
        <dbReference type="ChEBI" id="CHEBI:58121"/>
        <dbReference type="ChEBI" id="CHEBI:58830"/>
        <dbReference type="EC" id="4.1.99.12"/>
    </reaction>
</comment>
<dbReference type="RefSeq" id="WP_012469807.1">
    <property type="nucleotide sequence ID" value="NC_010814.1"/>
</dbReference>
<dbReference type="InterPro" id="IPR032677">
    <property type="entry name" value="GTP_cyclohydro_II"/>
</dbReference>
<feature type="region of interest" description="GTP cyclohydrolase II" evidence="20">
    <location>
        <begin position="202"/>
        <end position="401"/>
    </location>
</feature>
<evidence type="ECO:0000313" key="23">
    <source>
        <dbReference type="Proteomes" id="UP000002420"/>
    </source>
</evidence>
<comment type="pathway">
    <text evidence="4 20">Cofactor biosynthesis; riboflavin biosynthesis; 5-amino-6-(D-ribitylamino)uracil from GTP: step 1/4.</text>
</comment>
<dbReference type="SUPFAM" id="SSF55821">
    <property type="entry name" value="YrdC/RibB"/>
    <property type="match status" value="1"/>
</dbReference>
<keyword evidence="10 20" id="KW-0547">Nucleotide-binding</keyword>
<evidence type="ECO:0000256" key="9">
    <source>
        <dbReference type="ARBA" id="ARBA00022723"/>
    </source>
</evidence>
<feature type="binding site" evidence="20">
    <location>
        <begin position="296"/>
        <end position="298"/>
    </location>
    <ligand>
        <name>GTP</name>
        <dbReference type="ChEBI" id="CHEBI:37565"/>
    </ligand>
</feature>
<keyword evidence="13 20" id="KW-0460">Magnesium</keyword>
<keyword evidence="15 20" id="KW-0464">Manganese</keyword>
<dbReference type="EMBL" id="CP001089">
    <property type="protein sequence ID" value="ACD95467.1"/>
    <property type="molecule type" value="Genomic_DNA"/>
</dbReference>
<keyword evidence="14 20" id="KW-0342">GTP-binding</keyword>
<evidence type="ECO:0000256" key="10">
    <source>
        <dbReference type="ARBA" id="ARBA00022741"/>
    </source>
</evidence>
<feature type="active site" description="Proton acceptor; for GTP cyclohydrolase activity" evidence="20">
    <location>
        <position position="330"/>
    </location>
</feature>
<dbReference type="HAMAP" id="MF_00180">
    <property type="entry name" value="RibB"/>
    <property type="match status" value="1"/>
</dbReference>
<keyword evidence="17 20" id="KW-0511">Multifunctional enzyme</keyword>
<feature type="binding site" evidence="20">
    <location>
        <position position="269"/>
    </location>
    <ligand>
        <name>Zn(2+)</name>
        <dbReference type="ChEBI" id="CHEBI:29105"/>
        <note>catalytic</note>
    </ligand>
</feature>
<dbReference type="PANTHER" id="PTHR21327:SF18">
    <property type="entry name" value="3,4-DIHYDROXY-2-BUTANONE 4-PHOSPHATE SYNTHASE"/>
    <property type="match status" value="1"/>
</dbReference>
<keyword evidence="8 20" id="KW-0686">Riboflavin biosynthesis</keyword>
<comment type="function">
    <text evidence="18 20">Catalyzes the conversion of GTP to 2,5-diamino-6-ribosylamino-4(3H)-pyrimidinone 5'-phosphate (DARP), formate and pyrophosphate.</text>
</comment>
<proteinExistence type="inferred from homology"/>
<dbReference type="SUPFAM" id="SSF142695">
    <property type="entry name" value="RibA-like"/>
    <property type="match status" value="1"/>
</dbReference>
<dbReference type="EC" id="4.1.99.12" evidence="20"/>
<feature type="domain" description="GTP cyclohydrolase II" evidence="21">
    <location>
        <begin position="210"/>
        <end position="373"/>
    </location>
</feature>
<evidence type="ECO:0000256" key="12">
    <source>
        <dbReference type="ARBA" id="ARBA00022833"/>
    </source>
</evidence>
<evidence type="ECO:0000313" key="22">
    <source>
        <dbReference type="EMBL" id="ACD95467.1"/>
    </source>
</evidence>
<dbReference type="HAMAP" id="MF_01283">
    <property type="entry name" value="RibBA"/>
    <property type="match status" value="1"/>
</dbReference>
<dbReference type="STRING" id="398767.Glov_1751"/>
<keyword evidence="23" id="KW-1185">Reference proteome</keyword>
<dbReference type="NCBIfam" id="TIGR00506">
    <property type="entry name" value="ribB"/>
    <property type="match status" value="1"/>
</dbReference>
<feature type="binding site" evidence="20">
    <location>
        <position position="32"/>
    </location>
    <ligand>
        <name>D-ribulose 5-phosphate</name>
        <dbReference type="ChEBI" id="CHEBI:58121"/>
    </ligand>
</feature>
<dbReference type="HOGENOM" id="CLU_020273_1_2_7"/>
<dbReference type="Gene3D" id="3.40.50.10990">
    <property type="entry name" value="GTP cyclohydrolase II"/>
    <property type="match status" value="1"/>
</dbReference>
<dbReference type="eggNOG" id="COG0108">
    <property type="taxonomic scope" value="Bacteria"/>
</dbReference>
<feature type="binding site" evidence="20">
    <location>
        <begin position="27"/>
        <end position="28"/>
    </location>
    <ligand>
        <name>D-ribulose 5-phosphate</name>
        <dbReference type="ChEBI" id="CHEBI:58121"/>
    </ligand>
</feature>